<evidence type="ECO:0000259" key="3">
    <source>
        <dbReference type="Pfam" id="PF22818"/>
    </source>
</evidence>
<dbReference type="PANTHER" id="PTHR43201">
    <property type="entry name" value="ACYL-COA SYNTHETASE"/>
    <property type="match status" value="1"/>
</dbReference>
<sequence>MSEGGWMRLLSELNRESFNPDHVVALAHSGALNWTDFLAEIDCLRARLSHLESDEVALFDNDTYRFGAAMLALLAEGKRIFLPGENHQAMASTLESQSITLVGNWPERNTIALDENPATAPANPIQLSGLVTVYTSGSTGTPKAIDKTLAQIDAELLALEACFGSDIADSDVYSGVSHQHLYGLLFGFCWPLSSGRAFWRHPFIDPSILARTANQSSEAIWISSPGHLHRLGQDLPWDQARQATRAVFSSGGPLNTIAAQEVFEGLGDYPHEVLGSSETGGIAHRQQREPGTPWTPLPCVKIAASETGNLQVRSPFLPGDDWFETGDILLEVTSEGFHLGKRSDRIAKIEGKRISLVEVESTLESHPFIHEAYALVVERHREVVGALLSLSDEGIAAITELGLARFNKTLRQAAIPSLPPLGVPRVWRFCPGLPRNTQGKLGADSLTPWFEDDRLPPAVAQTTRENGCTLKVWVDQNCRYFEGHFPQGPVLPGVVQVTWAEAYARRHLDISGTFAGMQALKFKEIVRPNSMLDLELDWDTGRGGLEFRFSSAGKVHSQGRLLF</sequence>
<dbReference type="AlphaFoldDB" id="A0A5B0WUB5"/>
<gene>
    <name evidence="4" type="ORF">F0M18_11770</name>
</gene>
<evidence type="ECO:0000313" key="5">
    <source>
        <dbReference type="Proteomes" id="UP000323708"/>
    </source>
</evidence>
<keyword evidence="5" id="KW-1185">Reference proteome</keyword>
<dbReference type="Gene3D" id="3.30.300.30">
    <property type="match status" value="1"/>
</dbReference>
<evidence type="ECO:0000313" key="4">
    <source>
        <dbReference type="EMBL" id="KAA1190486.1"/>
    </source>
</evidence>
<organism evidence="4 5">
    <name type="scientific">Pseudohalioglobus sediminis</name>
    <dbReference type="NCBI Taxonomy" id="2606449"/>
    <lineage>
        <taxon>Bacteria</taxon>
        <taxon>Pseudomonadati</taxon>
        <taxon>Pseudomonadota</taxon>
        <taxon>Gammaproteobacteria</taxon>
        <taxon>Cellvibrionales</taxon>
        <taxon>Halieaceae</taxon>
        <taxon>Pseudohalioglobus</taxon>
    </lineage>
</organism>
<dbReference type="InterPro" id="IPR054545">
    <property type="entry name" value="ApeI-like"/>
</dbReference>
<dbReference type="PANTHER" id="PTHR43201:SF8">
    <property type="entry name" value="ACYL-COA SYNTHETASE FAMILY MEMBER 3"/>
    <property type="match status" value="1"/>
</dbReference>
<comment type="similarity">
    <text evidence="1">Belongs to the ATP-dependent AMP-binding enzyme family.</text>
</comment>
<dbReference type="Gene3D" id="3.40.50.12780">
    <property type="entry name" value="N-terminal domain of ligase-like"/>
    <property type="match status" value="1"/>
</dbReference>
<name>A0A5B0WUB5_9GAMM</name>
<reference evidence="4 5" key="1">
    <citation type="submission" date="2019-09" db="EMBL/GenBank/DDBJ databases">
        <authorList>
            <person name="Chen X.-Y."/>
        </authorList>
    </citation>
    <scope>NUCLEOTIDE SEQUENCE [LARGE SCALE GENOMIC DNA]</scope>
    <source>
        <strain evidence="4 5">NY5</strain>
    </source>
</reference>
<dbReference type="InterPro" id="IPR029069">
    <property type="entry name" value="HotDog_dom_sf"/>
</dbReference>
<dbReference type="GO" id="GO:0006631">
    <property type="term" value="P:fatty acid metabolic process"/>
    <property type="evidence" value="ECO:0007669"/>
    <property type="project" value="TreeGrafter"/>
</dbReference>
<dbReference type="Gene3D" id="3.10.129.10">
    <property type="entry name" value="Hotdog Thioesterase"/>
    <property type="match status" value="1"/>
</dbReference>
<dbReference type="InterPro" id="IPR000873">
    <property type="entry name" value="AMP-dep_synth/lig_dom"/>
</dbReference>
<accession>A0A5B0WUB5</accession>
<dbReference type="GO" id="GO:0031956">
    <property type="term" value="F:medium-chain fatty acid-CoA ligase activity"/>
    <property type="evidence" value="ECO:0007669"/>
    <property type="project" value="TreeGrafter"/>
</dbReference>
<dbReference type="Pfam" id="PF00501">
    <property type="entry name" value="AMP-binding"/>
    <property type="match status" value="1"/>
</dbReference>
<protein>
    <submittedName>
        <fullName evidence="4">AMP-binding protein</fullName>
    </submittedName>
</protein>
<dbReference type="Pfam" id="PF22818">
    <property type="entry name" value="ApeI-like"/>
    <property type="match status" value="1"/>
</dbReference>
<dbReference type="EMBL" id="VTUX01000005">
    <property type="protein sequence ID" value="KAA1190486.1"/>
    <property type="molecule type" value="Genomic_DNA"/>
</dbReference>
<evidence type="ECO:0000256" key="1">
    <source>
        <dbReference type="ARBA" id="ARBA00006432"/>
    </source>
</evidence>
<feature type="domain" description="AMP-dependent synthetase/ligase" evidence="2">
    <location>
        <begin position="122"/>
        <end position="308"/>
    </location>
</feature>
<dbReference type="InterPro" id="IPR045851">
    <property type="entry name" value="AMP-bd_C_sf"/>
</dbReference>
<comment type="caution">
    <text evidence="4">The sequence shown here is derived from an EMBL/GenBank/DDBJ whole genome shotgun (WGS) entry which is preliminary data.</text>
</comment>
<proteinExistence type="inferred from homology"/>
<dbReference type="SUPFAM" id="SSF54637">
    <property type="entry name" value="Thioesterase/thiol ester dehydrase-isomerase"/>
    <property type="match status" value="1"/>
</dbReference>
<dbReference type="InterPro" id="IPR042099">
    <property type="entry name" value="ANL_N_sf"/>
</dbReference>
<dbReference type="SUPFAM" id="SSF56801">
    <property type="entry name" value="Acetyl-CoA synthetase-like"/>
    <property type="match status" value="1"/>
</dbReference>
<evidence type="ECO:0000259" key="2">
    <source>
        <dbReference type="Pfam" id="PF00501"/>
    </source>
</evidence>
<feature type="domain" description="ApeI dehydratase-like" evidence="3">
    <location>
        <begin position="462"/>
        <end position="560"/>
    </location>
</feature>
<dbReference type="Proteomes" id="UP000323708">
    <property type="component" value="Unassembled WGS sequence"/>
</dbReference>